<feature type="transmembrane region" description="Helical" evidence="7">
    <location>
        <begin position="12"/>
        <end position="32"/>
    </location>
</feature>
<reference evidence="9 10" key="1">
    <citation type="submission" date="2015-07" db="EMBL/GenBank/DDBJ databases">
        <title>Genome sequence of Ornatilinea apprima DSM 23815.</title>
        <authorList>
            <person name="Hemp J."/>
            <person name="Ward L.M."/>
            <person name="Pace L.A."/>
            <person name="Fischer W.W."/>
        </authorList>
    </citation>
    <scope>NUCLEOTIDE SEQUENCE [LARGE SCALE GENOMIC DNA]</scope>
    <source>
        <strain evidence="9 10">P3M-1</strain>
    </source>
</reference>
<evidence type="ECO:0000256" key="1">
    <source>
        <dbReference type="ARBA" id="ARBA00004651"/>
    </source>
</evidence>
<dbReference type="GO" id="GO:0005886">
    <property type="term" value="C:plasma membrane"/>
    <property type="evidence" value="ECO:0007669"/>
    <property type="project" value="UniProtKB-SubCell"/>
</dbReference>
<keyword evidence="10" id="KW-1185">Reference proteome</keyword>
<evidence type="ECO:0000256" key="5">
    <source>
        <dbReference type="ARBA" id="ARBA00022989"/>
    </source>
</evidence>
<comment type="caution">
    <text evidence="9">The sequence shown here is derived from an EMBL/GenBank/DDBJ whole genome shotgun (WGS) entry which is preliminary data.</text>
</comment>
<organism evidence="9 10">
    <name type="scientific">Ornatilinea apprima</name>
    <dbReference type="NCBI Taxonomy" id="1134406"/>
    <lineage>
        <taxon>Bacteria</taxon>
        <taxon>Bacillati</taxon>
        <taxon>Chloroflexota</taxon>
        <taxon>Anaerolineae</taxon>
        <taxon>Anaerolineales</taxon>
        <taxon>Anaerolineaceae</taxon>
        <taxon>Ornatilinea</taxon>
    </lineage>
</organism>
<keyword evidence="6 7" id="KW-0472">Membrane</keyword>
<dbReference type="Proteomes" id="UP000050417">
    <property type="component" value="Unassembled WGS sequence"/>
</dbReference>
<dbReference type="PANTHER" id="PTHR43005">
    <property type="entry name" value="BLR7065 PROTEIN"/>
    <property type="match status" value="1"/>
</dbReference>
<evidence type="ECO:0000256" key="7">
    <source>
        <dbReference type="RuleBase" id="RU363032"/>
    </source>
</evidence>
<accession>A0A0P6X398</accession>
<dbReference type="EMBL" id="LGCL01000023">
    <property type="protein sequence ID" value="KPL77348.1"/>
    <property type="molecule type" value="Genomic_DNA"/>
</dbReference>
<feature type="transmembrane region" description="Helical" evidence="7">
    <location>
        <begin position="259"/>
        <end position="282"/>
    </location>
</feature>
<dbReference type="SUPFAM" id="SSF161098">
    <property type="entry name" value="MetI-like"/>
    <property type="match status" value="1"/>
</dbReference>
<dbReference type="CDD" id="cd06261">
    <property type="entry name" value="TM_PBP2"/>
    <property type="match status" value="1"/>
</dbReference>
<feature type="domain" description="ABC transmembrane type-1" evidence="8">
    <location>
        <begin position="69"/>
        <end position="281"/>
    </location>
</feature>
<feature type="transmembrane region" description="Helical" evidence="7">
    <location>
        <begin position="231"/>
        <end position="252"/>
    </location>
</feature>
<dbReference type="InterPro" id="IPR000515">
    <property type="entry name" value="MetI-like"/>
</dbReference>
<evidence type="ECO:0000313" key="9">
    <source>
        <dbReference type="EMBL" id="KPL77348.1"/>
    </source>
</evidence>
<feature type="transmembrane region" description="Helical" evidence="7">
    <location>
        <begin position="164"/>
        <end position="182"/>
    </location>
</feature>
<keyword evidence="3" id="KW-1003">Cell membrane</keyword>
<evidence type="ECO:0000313" key="10">
    <source>
        <dbReference type="Proteomes" id="UP000050417"/>
    </source>
</evidence>
<evidence type="ECO:0000256" key="4">
    <source>
        <dbReference type="ARBA" id="ARBA00022692"/>
    </source>
</evidence>
<sequence length="291" mass="32908">MISKSIRKRIETFQFLAPAIIVIAVVLVYPLLSTFRLSFFSYTIARGLRFIGLKNYLEILNDSTFYTALQNTFEFALIVILVEMTLGFIFANILNKDFPGRAIVRGLLMVPMLASPIVSGIMWRFMYNPDFGIINYFATQLNLPTQVWTGNPKTALLSCMIVDIWQYTPFVMLLLLAGLQSIPKEQYEAAEIDGAGAINKMRFITIPWLRPMILVVLLLRTMDSIKVFDQVYALTGGGPGISSLTLGVYAYTKGFRNFFLGYASAISWVLALITILISIFYIRSIKLPERE</sequence>
<proteinExistence type="inferred from homology"/>
<dbReference type="STRING" id="1134406.ADN00_09535"/>
<name>A0A0P6X398_9CHLR</name>
<comment type="similarity">
    <text evidence="7">Belongs to the binding-protein-dependent transport system permease family.</text>
</comment>
<feature type="transmembrane region" description="Helical" evidence="7">
    <location>
        <begin position="75"/>
        <end position="94"/>
    </location>
</feature>
<feature type="transmembrane region" description="Helical" evidence="7">
    <location>
        <begin position="203"/>
        <end position="219"/>
    </location>
</feature>
<evidence type="ECO:0000256" key="3">
    <source>
        <dbReference type="ARBA" id="ARBA00022475"/>
    </source>
</evidence>
<dbReference type="AlphaFoldDB" id="A0A0P6X398"/>
<evidence type="ECO:0000256" key="2">
    <source>
        <dbReference type="ARBA" id="ARBA00022448"/>
    </source>
</evidence>
<protein>
    <recommendedName>
        <fullName evidence="8">ABC transmembrane type-1 domain-containing protein</fullName>
    </recommendedName>
</protein>
<dbReference type="PANTHER" id="PTHR43005:SF1">
    <property type="entry name" value="SPERMIDINE_PUTRESCINE TRANSPORT SYSTEM PERMEASE PROTEIN"/>
    <property type="match status" value="1"/>
</dbReference>
<keyword evidence="2 7" id="KW-0813">Transport</keyword>
<dbReference type="Pfam" id="PF00528">
    <property type="entry name" value="BPD_transp_1"/>
    <property type="match status" value="1"/>
</dbReference>
<feature type="transmembrane region" description="Helical" evidence="7">
    <location>
        <begin position="106"/>
        <end position="126"/>
    </location>
</feature>
<dbReference type="PROSITE" id="PS50928">
    <property type="entry name" value="ABC_TM1"/>
    <property type="match status" value="1"/>
</dbReference>
<dbReference type="RefSeq" id="WP_075062758.1">
    <property type="nucleotide sequence ID" value="NZ_LGCL01000023.1"/>
</dbReference>
<dbReference type="Gene3D" id="1.10.3720.10">
    <property type="entry name" value="MetI-like"/>
    <property type="match status" value="1"/>
</dbReference>
<dbReference type="OrthoDB" id="9788108at2"/>
<keyword evidence="4 7" id="KW-0812">Transmembrane</keyword>
<dbReference type="InterPro" id="IPR035906">
    <property type="entry name" value="MetI-like_sf"/>
</dbReference>
<comment type="subcellular location">
    <subcellularLocation>
        <location evidence="1 7">Cell membrane</location>
        <topology evidence="1 7">Multi-pass membrane protein</topology>
    </subcellularLocation>
</comment>
<keyword evidence="5 7" id="KW-1133">Transmembrane helix</keyword>
<evidence type="ECO:0000259" key="8">
    <source>
        <dbReference type="PROSITE" id="PS50928"/>
    </source>
</evidence>
<dbReference type="GO" id="GO:0055085">
    <property type="term" value="P:transmembrane transport"/>
    <property type="evidence" value="ECO:0007669"/>
    <property type="project" value="InterPro"/>
</dbReference>
<evidence type="ECO:0000256" key="6">
    <source>
        <dbReference type="ARBA" id="ARBA00023136"/>
    </source>
</evidence>
<gene>
    <name evidence="9" type="ORF">ADN00_09535</name>
</gene>